<dbReference type="STRING" id="439228.SAMN06295920_105163"/>
<dbReference type="InterPro" id="IPR000835">
    <property type="entry name" value="HTH_MarR-typ"/>
</dbReference>
<name>A0A1T5DG36_9SPHN</name>
<dbReference type="AlphaFoldDB" id="A0A1T5DG36"/>
<dbReference type="InterPro" id="IPR026433">
    <property type="entry name" value="MarR_EPS"/>
</dbReference>
<dbReference type="InterPro" id="IPR036390">
    <property type="entry name" value="WH_DNA-bd_sf"/>
</dbReference>
<dbReference type="Gene3D" id="1.10.10.10">
    <property type="entry name" value="Winged helix-like DNA-binding domain superfamily/Winged helix DNA-binding domain"/>
    <property type="match status" value="1"/>
</dbReference>
<evidence type="ECO:0000313" key="2">
    <source>
        <dbReference type="EMBL" id="SKB70672.1"/>
    </source>
</evidence>
<evidence type="ECO:0000313" key="3">
    <source>
        <dbReference type="Proteomes" id="UP000189818"/>
    </source>
</evidence>
<dbReference type="Proteomes" id="UP000189818">
    <property type="component" value="Unassembled WGS sequence"/>
</dbReference>
<gene>
    <name evidence="2" type="ORF">SAMN06295920_105163</name>
</gene>
<dbReference type="SMART" id="SM00347">
    <property type="entry name" value="HTH_MARR"/>
    <property type="match status" value="1"/>
</dbReference>
<organism evidence="2 3">
    <name type="scientific">Rhizorhabdus histidinilytica</name>
    <dbReference type="NCBI Taxonomy" id="439228"/>
    <lineage>
        <taxon>Bacteria</taxon>
        <taxon>Pseudomonadati</taxon>
        <taxon>Pseudomonadota</taxon>
        <taxon>Alphaproteobacteria</taxon>
        <taxon>Sphingomonadales</taxon>
        <taxon>Sphingomonadaceae</taxon>
        <taxon>Rhizorhabdus</taxon>
    </lineage>
</organism>
<proteinExistence type="predicted"/>
<evidence type="ECO:0000259" key="1">
    <source>
        <dbReference type="SMART" id="SM00347"/>
    </source>
</evidence>
<dbReference type="Pfam" id="PF13412">
    <property type="entry name" value="HTH_24"/>
    <property type="match status" value="1"/>
</dbReference>
<dbReference type="EMBL" id="FUYM01000005">
    <property type="protein sequence ID" value="SKB70672.1"/>
    <property type="molecule type" value="Genomic_DNA"/>
</dbReference>
<dbReference type="InterPro" id="IPR036388">
    <property type="entry name" value="WH-like_DNA-bd_sf"/>
</dbReference>
<keyword evidence="3" id="KW-1185">Reference proteome</keyword>
<dbReference type="OrthoDB" id="8537236at2"/>
<dbReference type="GO" id="GO:0003700">
    <property type="term" value="F:DNA-binding transcription factor activity"/>
    <property type="evidence" value="ECO:0007669"/>
    <property type="project" value="InterPro"/>
</dbReference>
<accession>A0A1T5DG36</accession>
<protein>
    <submittedName>
        <fullName evidence="2">EPS-associated transcriptional regulator, MarR family</fullName>
    </submittedName>
</protein>
<feature type="domain" description="HTH marR-type" evidence="1">
    <location>
        <begin position="3"/>
        <end position="109"/>
    </location>
</feature>
<sequence length="120" mass="13659">MANKKAARQREDVHFRVLRLIEKSPEASQREIAEELNVSLGAVNYCLKALLDKGHVKLANFKASKNKLGYVYILTPEGIKHRAGLATRFIERKLAEYDAIKAELEELQADFEAESVFVRE</sequence>
<dbReference type="NCBIfam" id="TIGR04176">
    <property type="entry name" value="MarR_EPS"/>
    <property type="match status" value="1"/>
</dbReference>
<dbReference type="SUPFAM" id="SSF46785">
    <property type="entry name" value="Winged helix' DNA-binding domain"/>
    <property type="match status" value="1"/>
</dbReference>
<reference evidence="3" key="1">
    <citation type="submission" date="2017-02" db="EMBL/GenBank/DDBJ databases">
        <authorList>
            <person name="Varghese N."/>
            <person name="Submissions S."/>
        </authorList>
    </citation>
    <scope>NUCLEOTIDE SEQUENCE [LARGE SCALE GENOMIC DNA]</scope>
    <source>
        <strain evidence="3">UM2</strain>
    </source>
</reference>